<protein>
    <submittedName>
        <fullName evidence="2">Uncharacterized protein</fullName>
    </submittedName>
</protein>
<dbReference type="Proteomes" id="UP000031443">
    <property type="component" value="Unassembled WGS sequence"/>
</dbReference>
<name>M7BSW9_CHEMY</name>
<sequence length="193" mass="21332">MAFFGLTFLGYQEPFWERRLELEKPDTTEPKPLKGGLFHPKLPPIGPGRFDGTVHQGSYKRYQEAVKKNQLQRSPNQIFRVPVTCAEDSGWWLPRDPTVRAEEVTPWMTVPRHPRIRSPMTRLVAQQPPPVCLARPLSQMVIAPGSEGAQHLAGAEFTCGRAMSESSLASGQSDTAGEGSQPGTKVLGARTEL</sequence>
<gene>
    <name evidence="2" type="ORF">UY3_11654</name>
</gene>
<keyword evidence="3" id="KW-1185">Reference proteome</keyword>
<organism evidence="2 3">
    <name type="scientific">Chelonia mydas</name>
    <name type="common">Green sea-turtle</name>
    <name type="synonym">Chelonia agassizi</name>
    <dbReference type="NCBI Taxonomy" id="8469"/>
    <lineage>
        <taxon>Eukaryota</taxon>
        <taxon>Metazoa</taxon>
        <taxon>Chordata</taxon>
        <taxon>Craniata</taxon>
        <taxon>Vertebrata</taxon>
        <taxon>Euteleostomi</taxon>
        <taxon>Archelosauria</taxon>
        <taxon>Testudinata</taxon>
        <taxon>Testudines</taxon>
        <taxon>Cryptodira</taxon>
        <taxon>Durocryptodira</taxon>
        <taxon>Americhelydia</taxon>
        <taxon>Chelonioidea</taxon>
        <taxon>Cheloniidae</taxon>
        <taxon>Chelonia</taxon>
    </lineage>
</organism>
<proteinExistence type="predicted"/>
<dbReference type="PANTHER" id="PTHR35263:SF1">
    <property type="entry name" value="TESTIS-EXPRESSED PROTEIN 49"/>
    <property type="match status" value="1"/>
</dbReference>
<dbReference type="InterPro" id="IPR038775">
    <property type="entry name" value="SPMIP11"/>
</dbReference>
<evidence type="ECO:0000256" key="1">
    <source>
        <dbReference type="SAM" id="MobiDB-lite"/>
    </source>
</evidence>
<evidence type="ECO:0000313" key="3">
    <source>
        <dbReference type="Proteomes" id="UP000031443"/>
    </source>
</evidence>
<evidence type="ECO:0000313" key="2">
    <source>
        <dbReference type="EMBL" id="EMP31232.1"/>
    </source>
</evidence>
<dbReference type="PANTHER" id="PTHR35263">
    <property type="entry name" value="TESTIS-EXPRESSED PROTEIN 49"/>
    <property type="match status" value="1"/>
</dbReference>
<dbReference type="AlphaFoldDB" id="M7BSW9"/>
<reference evidence="3" key="1">
    <citation type="journal article" date="2013" name="Nat. Genet.">
        <title>The draft genomes of soft-shell turtle and green sea turtle yield insights into the development and evolution of the turtle-specific body plan.</title>
        <authorList>
            <person name="Wang Z."/>
            <person name="Pascual-Anaya J."/>
            <person name="Zadissa A."/>
            <person name="Li W."/>
            <person name="Niimura Y."/>
            <person name="Huang Z."/>
            <person name="Li C."/>
            <person name="White S."/>
            <person name="Xiong Z."/>
            <person name="Fang D."/>
            <person name="Wang B."/>
            <person name="Ming Y."/>
            <person name="Chen Y."/>
            <person name="Zheng Y."/>
            <person name="Kuraku S."/>
            <person name="Pignatelli M."/>
            <person name="Herrero J."/>
            <person name="Beal K."/>
            <person name="Nozawa M."/>
            <person name="Li Q."/>
            <person name="Wang J."/>
            <person name="Zhang H."/>
            <person name="Yu L."/>
            <person name="Shigenobu S."/>
            <person name="Wang J."/>
            <person name="Liu J."/>
            <person name="Flicek P."/>
            <person name="Searle S."/>
            <person name="Wang J."/>
            <person name="Kuratani S."/>
            <person name="Yin Y."/>
            <person name="Aken B."/>
            <person name="Zhang G."/>
            <person name="Irie N."/>
        </authorList>
    </citation>
    <scope>NUCLEOTIDE SEQUENCE [LARGE SCALE GENOMIC DNA]</scope>
</reference>
<accession>M7BSW9</accession>
<dbReference type="Pfam" id="PF22593">
    <property type="entry name" value="SPMIP11"/>
    <property type="match status" value="1"/>
</dbReference>
<feature type="compositionally biased region" description="Polar residues" evidence="1">
    <location>
        <begin position="164"/>
        <end position="175"/>
    </location>
</feature>
<feature type="region of interest" description="Disordered" evidence="1">
    <location>
        <begin position="26"/>
        <end position="47"/>
    </location>
</feature>
<feature type="region of interest" description="Disordered" evidence="1">
    <location>
        <begin position="163"/>
        <end position="193"/>
    </location>
</feature>
<dbReference type="EMBL" id="KB546351">
    <property type="protein sequence ID" value="EMP31232.1"/>
    <property type="molecule type" value="Genomic_DNA"/>
</dbReference>